<name>A0ABU9TS93_9GAMM</name>
<reference evidence="1 2" key="1">
    <citation type="submission" date="2024-03" db="EMBL/GenBank/DDBJ databases">
        <title>Community enrichment and isolation of bacterial strains for fucoidan degradation.</title>
        <authorList>
            <person name="Sichert A."/>
        </authorList>
    </citation>
    <scope>NUCLEOTIDE SEQUENCE [LARGE SCALE GENOMIC DNA]</scope>
    <source>
        <strain evidence="1 2">AS76</strain>
    </source>
</reference>
<keyword evidence="2" id="KW-1185">Reference proteome</keyword>
<evidence type="ECO:0000313" key="1">
    <source>
        <dbReference type="EMBL" id="MEM5536601.1"/>
    </source>
</evidence>
<organism evidence="1 2">
    <name type="scientific">Neptuniibacter pectenicola</name>
    <dbReference type="NCBI Taxonomy" id="1806669"/>
    <lineage>
        <taxon>Bacteria</taxon>
        <taxon>Pseudomonadati</taxon>
        <taxon>Pseudomonadota</taxon>
        <taxon>Gammaproteobacteria</taxon>
        <taxon>Oceanospirillales</taxon>
        <taxon>Oceanospirillaceae</taxon>
        <taxon>Neptuniibacter</taxon>
    </lineage>
</organism>
<protein>
    <recommendedName>
        <fullName evidence="3">DUF5679 domain-containing protein</fullName>
    </recommendedName>
</protein>
<dbReference type="EMBL" id="JBBMRA010000007">
    <property type="protein sequence ID" value="MEM5536601.1"/>
    <property type="molecule type" value="Genomic_DNA"/>
</dbReference>
<dbReference type="RefSeq" id="WP_156473457.1">
    <property type="nucleotide sequence ID" value="NZ_CAXBCE010000011.1"/>
</dbReference>
<evidence type="ECO:0008006" key="3">
    <source>
        <dbReference type="Google" id="ProtNLM"/>
    </source>
</evidence>
<gene>
    <name evidence="1" type="ORF">WNY58_09400</name>
</gene>
<comment type="caution">
    <text evidence="1">The sequence shown here is derived from an EMBL/GenBank/DDBJ whole genome shotgun (WGS) entry which is preliminary data.</text>
</comment>
<dbReference type="Proteomes" id="UP001449225">
    <property type="component" value="Unassembled WGS sequence"/>
</dbReference>
<evidence type="ECO:0000313" key="2">
    <source>
        <dbReference type="Proteomes" id="UP001449225"/>
    </source>
</evidence>
<accession>A0ABU9TS93</accession>
<proteinExistence type="predicted"/>
<sequence length="69" mass="7548">MNTDCVHCFELVKTGKEHPSLKTVSDLGHSQICKCGECGSLVMSTAGEWEIVLKGSVSRRQKLNKRNAA</sequence>